<feature type="domain" description="Putative plant transposon protein" evidence="1">
    <location>
        <begin position="43"/>
        <end position="207"/>
    </location>
</feature>
<accession>A0ABC8UC49</accession>
<organism evidence="2 3">
    <name type="scientific">Ilex paraguariensis</name>
    <name type="common">yerba mate</name>
    <dbReference type="NCBI Taxonomy" id="185542"/>
    <lineage>
        <taxon>Eukaryota</taxon>
        <taxon>Viridiplantae</taxon>
        <taxon>Streptophyta</taxon>
        <taxon>Embryophyta</taxon>
        <taxon>Tracheophyta</taxon>
        <taxon>Spermatophyta</taxon>
        <taxon>Magnoliopsida</taxon>
        <taxon>eudicotyledons</taxon>
        <taxon>Gunneridae</taxon>
        <taxon>Pentapetalae</taxon>
        <taxon>asterids</taxon>
        <taxon>campanulids</taxon>
        <taxon>Aquifoliales</taxon>
        <taxon>Aquifoliaceae</taxon>
        <taxon>Ilex</taxon>
    </lineage>
</organism>
<dbReference type="InterPro" id="IPR046796">
    <property type="entry name" value="Transposase_32_dom"/>
</dbReference>
<comment type="caution">
    <text evidence="2">The sequence shown here is derived from an EMBL/GenBank/DDBJ whole genome shotgun (WGS) entry which is preliminary data.</text>
</comment>
<protein>
    <recommendedName>
        <fullName evidence="1">Putative plant transposon protein domain-containing protein</fullName>
    </recommendedName>
</protein>
<reference evidence="2 3" key="1">
    <citation type="submission" date="2024-02" db="EMBL/GenBank/DDBJ databases">
        <authorList>
            <person name="Vignale AGUSTIN F."/>
            <person name="Sosa J E."/>
            <person name="Modenutti C."/>
        </authorList>
    </citation>
    <scope>NUCLEOTIDE SEQUENCE [LARGE SCALE GENOMIC DNA]</scope>
</reference>
<evidence type="ECO:0000259" key="1">
    <source>
        <dbReference type="Pfam" id="PF20167"/>
    </source>
</evidence>
<dbReference type="EMBL" id="CAUOFW020007168">
    <property type="protein sequence ID" value="CAK9177854.1"/>
    <property type="molecule type" value="Genomic_DNA"/>
</dbReference>
<sequence>MDKHAKKRYDTFIVKFSLLLEHGVYLDDVVGSVDCPEMLRAQKWDPLFDVHMEDKIYVDLIKVFYANIHEYKENELTFKSLVRKKSITISPDFISNILKIDRPDIHENFIVFPYSSKEQYLEMATVILGICIGSVPRENEKSKIAHIDLTPTFRMLNCIVACDIHPRGHTAEIVYDITQLLYVIGERGVYIDLPLYIFNHVLKASKHDSFMYPMNAMGMGTLNKNVGVILGAKQDKRVKQPSAVSNCG</sequence>
<dbReference type="Proteomes" id="UP001642360">
    <property type="component" value="Unassembled WGS sequence"/>
</dbReference>
<evidence type="ECO:0000313" key="2">
    <source>
        <dbReference type="EMBL" id="CAK9177854.1"/>
    </source>
</evidence>
<keyword evidence="3" id="KW-1185">Reference proteome</keyword>
<gene>
    <name evidence="2" type="ORF">ILEXP_LOCUS47772</name>
</gene>
<proteinExistence type="predicted"/>
<dbReference type="Pfam" id="PF20167">
    <property type="entry name" value="Transposase_32"/>
    <property type="match status" value="1"/>
</dbReference>
<evidence type="ECO:0000313" key="3">
    <source>
        <dbReference type="Proteomes" id="UP001642360"/>
    </source>
</evidence>
<name>A0ABC8UC49_9AQUA</name>
<dbReference type="AlphaFoldDB" id="A0ABC8UC49"/>